<protein>
    <submittedName>
        <fullName evidence="3">Uncharacterized protein</fullName>
    </submittedName>
</protein>
<keyword evidence="2" id="KW-0472">Membrane</keyword>
<feature type="transmembrane region" description="Helical" evidence="2">
    <location>
        <begin position="308"/>
        <end position="328"/>
    </location>
</feature>
<evidence type="ECO:0000256" key="1">
    <source>
        <dbReference type="SAM" id="MobiDB-lite"/>
    </source>
</evidence>
<dbReference type="AlphaFoldDB" id="A0A081CN80"/>
<evidence type="ECO:0000313" key="3">
    <source>
        <dbReference type="EMBL" id="GAK68126.1"/>
    </source>
</evidence>
<dbReference type="RefSeq" id="XP_014653681.1">
    <property type="nucleotide sequence ID" value="XM_014798195.1"/>
</dbReference>
<gene>
    <name evidence="3" type="ORF">PAN0_041c6360</name>
</gene>
<keyword evidence="4" id="KW-1185">Reference proteome</keyword>
<keyword evidence="2" id="KW-0812">Transmembrane</keyword>
<evidence type="ECO:0000313" key="4">
    <source>
        <dbReference type="Proteomes" id="UP000053758"/>
    </source>
</evidence>
<sequence>MPSPIRASMSGEIWDEQGPFANLLYFELSVLCQTEAALISWSFSAPSDARLHENPARACSLGRVALSRTSLSSRKHVCALQFRSPFFLHTITPTSLDAMQTGRLASIGDQLSNWSQTPLHPLFPVGALGLIHAVRVSHATRQVAGSHKSRLGVWQGLVLNQILMFGGVVISGMLLGIPSPLLSAWPVVALYGGVHVALDVTPAGKALLHAQDVELVGTLMDLSFALLDGILRAEGIIDLGVEPVLRHASRQVATSLFAVLLNAAIVGGGIPLLIDLFRLDSTTGEWGVRSPAWAKNPFSGTNDMLSSAFLALVYLTLASPATAPIALLRDALHAFGAESLDARDVRTLCSLLLGSILLSEKATVLSNQQAQHEMAKNGSVNGNTKSKSKSARKLQ</sequence>
<keyword evidence="2" id="KW-1133">Transmembrane helix</keyword>
<evidence type="ECO:0000256" key="2">
    <source>
        <dbReference type="SAM" id="Phobius"/>
    </source>
</evidence>
<dbReference type="EMBL" id="DF830108">
    <property type="protein sequence ID" value="GAK68126.1"/>
    <property type="molecule type" value="Genomic_DNA"/>
</dbReference>
<feature type="transmembrane region" description="Helical" evidence="2">
    <location>
        <begin position="157"/>
        <end position="177"/>
    </location>
</feature>
<dbReference type="GeneID" id="26307170"/>
<name>A0A081CN80_PSEA2</name>
<feature type="transmembrane region" description="Helical" evidence="2">
    <location>
        <begin position="252"/>
        <end position="274"/>
    </location>
</feature>
<proteinExistence type="predicted"/>
<dbReference type="HOGENOM" id="CLU_058670_0_0_1"/>
<reference evidence="3" key="1">
    <citation type="submission" date="2014-07" db="EMBL/GenBank/DDBJ databases">
        <title>Draft genome sequence of the yeast Pseudozyma antarctica JCM 10317 known as a producer of lipase B which used in a wide range of industrial applications.</title>
        <authorList>
            <person name="Morita T."/>
            <person name="Saika A."/>
            <person name="Koike H."/>
        </authorList>
    </citation>
    <scope>NUCLEOTIDE SEQUENCE</scope>
    <source>
        <strain evidence="3">JCM 10317</strain>
    </source>
</reference>
<organism evidence="3">
    <name type="scientific">Pseudozyma antarctica</name>
    <name type="common">Yeast</name>
    <name type="synonym">Candida antarctica</name>
    <dbReference type="NCBI Taxonomy" id="84753"/>
    <lineage>
        <taxon>Eukaryota</taxon>
        <taxon>Fungi</taxon>
        <taxon>Dikarya</taxon>
        <taxon>Basidiomycota</taxon>
        <taxon>Ustilaginomycotina</taxon>
        <taxon>Ustilaginomycetes</taxon>
        <taxon>Ustilaginales</taxon>
        <taxon>Ustilaginaceae</taxon>
        <taxon>Moesziomyces</taxon>
    </lineage>
</organism>
<feature type="region of interest" description="Disordered" evidence="1">
    <location>
        <begin position="369"/>
        <end position="395"/>
    </location>
</feature>
<feature type="compositionally biased region" description="Basic residues" evidence="1">
    <location>
        <begin position="386"/>
        <end position="395"/>
    </location>
</feature>
<accession>A0A081CN80</accession>
<dbReference type="Proteomes" id="UP000053758">
    <property type="component" value="Unassembled WGS sequence"/>
</dbReference>